<protein>
    <submittedName>
        <fullName evidence="1">Uncharacterized protein</fullName>
    </submittedName>
</protein>
<dbReference type="EMBL" id="CP094534">
    <property type="protein sequence ID" value="UOE32048.1"/>
    <property type="molecule type" value="Genomic_DNA"/>
</dbReference>
<gene>
    <name evidence="1" type="ORF">MTP16_12985</name>
</gene>
<sequence length="102" mass="11326">MLQMGASGCPDYFFITNPTRMFRNVLVLVGLLSLLTLADASATSASVFRNPNRKIMPGNHRPIYRRYGHHGLFHKGFLGIHSRRQTKISGAKVGGSKRRGTL</sequence>
<proteinExistence type="predicted"/>
<keyword evidence="2" id="KW-1185">Reference proteome</keyword>
<evidence type="ECO:0000313" key="1">
    <source>
        <dbReference type="EMBL" id="UOE32048.1"/>
    </source>
</evidence>
<accession>A0ABY4AYQ7</accession>
<reference evidence="1 2" key="1">
    <citation type="submission" date="2022-03" db="EMBL/GenBank/DDBJ databases">
        <title>Hymenobactersp. isolated from the air.</title>
        <authorList>
            <person name="Won M."/>
            <person name="Kwon S.-W."/>
        </authorList>
    </citation>
    <scope>NUCLEOTIDE SEQUENCE [LARGE SCALE GENOMIC DNA]</scope>
    <source>
        <strain evidence="1 2">KACC 22596</strain>
    </source>
</reference>
<dbReference type="RefSeq" id="WP_243509255.1">
    <property type="nucleotide sequence ID" value="NZ_CP094534.1"/>
</dbReference>
<evidence type="ECO:0000313" key="2">
    <source>
        <dbReference type="Proteomes" id="UP000831390"/>
    </source>
</evidence>
<dbReference type="Proteomes" id="UP000831390">
    <property type="component" value="Chromosome"/>
</dbReference>
<name>A0ABY4AYQ7_9BACT</name>
<organism evidence="1 2">
    <name type="scientific">Hymenobacter monticola</name>
    <dbReference type="NCBI Taxonomy" id="1705399"/>
    <lineage>
        <taxon>Bacteria</taxon>
        <taxon>Pseudomonadati</taxon>
        <taxon>Bacteroidota</taxon>
        <taxon>Cytophagia</taxon>
        <taxon>Cytophagales</taxon>
        <taxon>Hymenobacteraceae</taxon>
        <taxon>Hymenobacter</taxon>
    </lineage>
</organism>